<dbReference type="GO" id="GO:0015935">
    <property type="term" value="C:small ribosomal subunit"/>
    <property type="evidence" value="ECO:0007669"/>
    <property type="project" value="TreeGrafter"/>
</dbReference>
<dbReference type="PANTHER" id="PTHR12919:SF20">
    <property type="entry name" value="SMALL RIBOSOMAL SUBUNIT PROTEIN BS16M"/>
    <property type="match status" value="1"/>
</dbReference>
<dbReference type="Proteomes" id="UP000557307">
    <property type="component" value="Unassembled WGS sequence"/>
</dbReference>
<dbReference type="Pfam" id="PF00886">
    <property type="entry name" value="Ribosomal_S16"/>
    <property type="match status" value="1"/>
</dbReference>
<dbReference type="NCBIfam" id="NF011094">
    <property type="entry name" value="PRK14521.1"/>
    <property type="match status" value="1"/>
</dbReference>
<dbReference type="AlphaFoldDB" id="A0A840TKF4"/>
<dbReference type="SUPFAM" id="SSF54565">
    <property type="entry name" value="Ribosomal protein S16"/>
    <property type="match status" value="1"/>
</dbReference>
<keyword evidence="1 3" id="KW-0689">Ribosomal protein</keyword>
<evidence type="ECO:0000256" key="2">
    <source>
        <dbReference type="ARBA" id="ARBA00023274"/>
    </source>
</evidence>
<dbReference type="InterPro" id="IPR023803">
    <property type="entry name" value="Ribosomal_bS16_dom_sf"/>
</dbReference>
<proteinExistence type="inferred from homology"/>
<sequence>MAVKIRLARRGRKKLAMYDIVVADARAPRDGRFIEKIGTFDPNSNPSTVVLQSEKAVDWLLKGAQPTDTARSILHHEGVLLRKHLQVGVIKGAITQDVADARFEEWKQAKEGKVTSSTDALTQKKEAEKQAKLDAERKSNQARAEAIIKKNTPPADEAPEAPAEEAEDTASAEGEATEEETPAAE</sequence>
<evidence type="ECO:0000313" key="6">
    <source>
        <dbReference type="Proteomes" id="UP000557307"/>
    </source>
</evidence>
<protein>
    <recommendedName>
        <fullName evidence="3">Small ribosomal subunit protein bS16</fullName>
    </recommendedName>
</protein>
<dbReference type="InterPro" id="IPR000307">
    <property type="entry name" value="Ribosomal_bS16"/>
</dbReference>
<comment type="caution">
    <text evidence="5">The sequence shown here is derived from an EMBL/GenBank/DDBJ whole genome shotgun (WGS) entry which is preliminary data.</text>
</comment>
<gene>
    <name evidence="3" type="primary">rpsP</name>
    <name evidence="5" type="ORF">HNQ92_002094</name>
</gene>
<feature type="compositionally biased region" description="Acidic residues" evidence="4">
    <location>
        <begin position="157"/>
        <end position="185"/>
    </location>
</feature>
<keyword evidence="2 3" id="KW-0687">Ribonucleoprotein</keyword>
<dbReference type="PANTHER" id="PTHR12919">
    <property type="entry name" value="30S RIBOSOMAL PROTEIN S16"/>
    <property type="match status" value="1"/>
</dbReference>
<dbReference type="EMBL" id="JACHGF010000003">
    <property type="protein sequence ID" value="MBB5283951.1"/>
    <property type="molecule type" value="Genomic_DNA"/>
</dbReference>
<evidence type="ECO:0000256" key="3">
    <source>
        <dbReference type="HAMAP-Rule" id="MF_00385"/>
    </source>
</evidence>
<dbReference type="HAMAP" id="MF_00385">
    <property type="entry name" value="Ribosomal_bS16"/>
    <property type="match status" value="1"/>
</dbReference>
<dbReference type="Gene3D" id="3.30.1320.10">
    <property type="match status" value="1"/>
</dbReference>
<feature type="region of interest" description="Disordered" evidence="4">
    <location>
        <begin position="111"/>
        <end position="185"/>
    </location>
</feature>
<evidence type="ECO:0000256" key="1">
    <source>
        <dbReference type="ARBA" id="ARBA00022980"/>
    </source>
</evidence>
<comment type="similarity">
    <text evidence="3">Belongs to the bacterial ribosomal protein bS16 family.</text>
</comment>
<keyword evidence="6" id="KW-1185">Reference proteome</keyword>
<name>A0A840TKF4_9BACT</name>
<organism evidence="5 6">
    <name type="scientific">Rhabdobacter roseus</name>
    <dbReference type="NCBI Taxonomy" id="1655419"/>
    <lineage>
        <taxon>Bacteria</taxon>
        <taxon>Pseudomonadati</taxon>
        <taxon>Bacteroidota</taxon>
        <taxon>Cytophagia</taxon>
        <taxon>Cytophagales</taxon>
        <taxon>Cytophagaceae</taxon>
        <taxon>Rhabdobacter</taxon>
    </lineage>
</organism>
<dbReference type="GO" id="GO:0005737">
    <property type="term" value="C:cytoplasm"/>
    <property type="evidence" value="ECO:0007669"/>
    <property type="project" value="UniProtKB-ARBA"/>
</dbReference>
<accession>A0A840TKF4</accession>
<feature type="compositionally biased region" description="Basic and acidic residues" evidence="4">
    <location>
        <begin position="122"/>
        <end position="139"/>
    </location>
</feature>
<dbReference type="RefSeq" id="WP_184173864.1">
    <property type="nucleotide sequence ID" value="NZ_JACHGF010000003.1"/>
</dbReference>
<dbReference type="GO" id="GO:0003735">
    <property type="term" value="F:structural constituent of ribosome"/>
    <property type="evidence" value="ECO:0007669"/>
    <property type="project" value="InterPro"/>
</dbReference>
<dbReference type="GO" id="GO:0006412">
    <property type="term" value="P:translation"/>
    <property type="evidence" value="ECO:0007669"/>
    <property type="project" value="UniProtKB-UniRule"/>
</dbReference>
<dbReference type="NCBIfam" id="TIGR00002">
    <property type="entry name" value="S16"/>
    <property type="match status" value="1"/>
</dbReference>
<reference evidence="5 6" key="1">
    <citation type="submission" date="2020-08" db="EMBL/GenBank/DDBJ databases">
        <title>Genomic Encyclopedia of Type Strains, Phase IV (KMG-IV): sequencing the most valuable type-strain genomes for metagenomic binning, comparative biology and taxonomic classification.</title>
        <authorList>
            <person name="Goeker M."/>
        </authorList>
    </citation>
    <scope>NUCLEOTIDE SEQUENCE [LARGE SCALE GENOMIC DNA]</scope>
    <source>
        <strain evidence="5 6">DSM 105074</strain>
    </source>
</reference>
<dbReference type="InterPro" id="IPR020592">
    <property type="entry name" value="Ribosomal_bS16_CS"/>
</dbReference>
<dbReference type="PROSITE" id="PS00732">
    <property type="entry name" value="RIBOSOMAL_S16"/>
    <property type="match status" value="1"/>
</dbReference>
<evidence type="ECO:0000256" key="4">
    <source>
        <dbReference type="SAM" id="MobiDB-lite"/>
    </source>
</evidence>
<evidence type="ECO:0000313" key="5">
    <source>
        <dbReference type="EMBL" id="MBB5283951.1"/>
    </source>
</evidence>